<accession>A0ABX1PAV6</accession>
<gene>
    <name evidence="1" type="ORF">DP116_15265</name>
</gene>
<evidence type="ECO:0000313" key="2">
    <source>
        <dbReference type="Proteomes" id="UP000718564"/>
    </source>
</evidence>
<keyword evidence="2" id="KW-1185">Reference proteome</keyword>
<evidence type="ECO:0000313" key="1">
    <source>
        <dbReference type="EMBL" id="NMG20746.1"/>
    </source>
</evidence>
<protein>
    <submittedName>
        <fullName evidence="1">CopG family transcriptional regulator</fullName>
    </submittedName>
</protein>
<name>A0ABX1PAV6_9CYAN</name>
<dbReference type="CDD" id="cd22231">
    <property type="entry name" value="RHH_NikR_HicB-like"/>
    <property type="match status" value="1"/>
</dbReference>
<dbReference type="Proteomes" id="UP000718564">
    <property type="component" value="Unassembled WGS sequence"/>
</dbReference>
<dbReference type="RefSeq" id="WP_169156011.1">
    <property type="nucleotide sequence ID" value="NZ_CAWPJE010000102.1"/>
</dbReference>
<dbReference type="EMBL" id="QMEB01000112">
    <property type="protein sequence ID" value="NMG20746.1"/>
    <property type="molecule type" value="Genomic_DNA"/>
</dbReference>
<dbReference type="Gene3D" id="1.10.1220.10">
    <property type="entry name" value="Met repressor-like"/>
    <property type="match status" value="1"/>
</dbReference>
<sequence length="91" mass="10181">MENQTVRTTLSIPVELLEATDRAVREGKAKSRNDFVARALRHELAVQKRAEIDAAFAGMGNDVECQAEAVMMSHEFAKSDWEAFQIGETQQ</sequence>
<dbReference type="InterPro" id="IPR013321">
    <property type="entry name" value="Arc_rbn_hlx_hlx"/>
</dbReference>
<organism evidence="1 2">
    <name type="scientific">Brasilonema bromeliae SPC951</name>
    <dbReference type="NCBI Taxonomy" id="385972"/>
    <lineage>
        <taxon>Bacteria</taxon>
        <taxon>Bacillati</taxon>
        <taxon>Cyanobacteriota</taxon>
        <taxon>Cyanophyceae</taxon>
        <taxon>Nostocales</taxon>
        <taxon>Scytonemataceae</taxon>
        <taxon>Brasilonema</taxon>
        <taxon>Bromeliae group (in: Brasilonema)</taxon>
    </lineage>
</organism>
<reference evidence="1 2" key="1">
    <citation type="submission" date="2018-06" db="EMBL/GenBank/DDBJ databases">
        <title>Comparative genomics of Brasilonema spp. strains.</title>
        <authorList>
            <person name="Alvarenga D.O."/>
            <person name="Fiore M.F."/>
            <person name="Varani A.M."/>
        </authorList>
    </citation>
    <scope>NUCLEOTIDE SEQUENCE [LARGE SCALE GENOMIC DNA]</scope>
    <source>
        <strain evidence="1 2">SPC951</strain>
    </source>
</reference>
<proteinExistence type="predicted"/>
<comment type="caution">
    <text evidence="1">The sequence shown here is derived from an EMBL/GenBank/DDBJ whole genome shotgun (WGS) entry which is preliminary data.</text>
</comment>